<protein>
    <submittedName>
        <fullName evidence="3">Sulfatase</fullName>
    </submittedName>
</protein>
<dbReference type="AlphaFoldDB" id="A0A917W207"/>
<dbReference type="InterPro" id="IPR017850">
    <property type="entry name" value="Alkaline_phosphatase_core_sf"/>
</dbReference>
<dbReference type="Pfam" id="PF00884">
    <property type="entry name" value="Sulfatase"/>
    <property type="match status" value="1"/>
</dbReference>
<dbReference type="RefSeq" id="WP_188894026.1">
    <property type="nucleotide sequence ID" value="NZ_BMMZ01000002.1"/>
</dbReference>
<dbReference type="GO" id="GO:0004065">
    <property type="term" value="F:arylsulfatase activity"/>
    <property type="evidence" value="ECO:0007669"/>
    <property type="project" value="TreeGrafter"/>
</dbReference>
<dbReference type="PANTHER" id="PTHR42693:SF33">
    <property type="entry name" value="ARYLSULFATASE"/>
    <property type="match status" value="1"/>
</dbReference>
<evidence type="ECO:0000313" key="3">
    <source>
        <dbReference type="EMBL" id="GGL53159.1"/>
    </source>
</evidence>
<keyword evidence="4" id="KW-1185">Reference proteome</keyword>
<dbReference type="PANTHER" id="PTHR42693">
    <property type="entry name" value="ARYLSULFATASE FAMILY MEMBER"/>
    <property type="match status" value="1"/>
</dbReference>
<gene>
    <name evidence="3" type="ORF">GCM10011575_09430</name>
</gene>
<dbReference type="SUPFAM" id="SSF53649">
    <property type="entry name" value="Alkaline phosphatase-like"/>
    <property type="match status" value="1"/>
</dbReference>
<evidence type="ECO:0000259" key="2">
    <source>
        <dbReference type="Pfam" id="PF00884"/>
    </source>
</evidence>
<reference evidence="3" key="1">
    <citation type="journal article" date="2014" name="Int. J. Syst. Evol. Microbiol.">
        <title>Complete genome sequence of Corynebacterium casei LMG S-19264T (=DSM 44701T), isolated from a smear-ripened cheese.</title>
        <authorList>
            <consortium name="US DOE Joint Genome Institute (JGI-PGF)"/>
            <person name="Walter F."/>
            <person name="Albersmeier A."/>
            <person name="Kalinowski J."/>
            <person name="Ruckert C."/>
        </authorList>
    </citation>
    <scope>NUCLEOTIDE SEQUENCE</scope>
    <source>
        <strain evidence="3">CGMCC 4.7306</strain>
    </source>
</reference>
<accession>A0A917W207</accession>
<comment type="caution">
    <text evidence="3">The sequence shown here is derived from an EMBL/GenBank/DDBJ whole genome shotgun (WGS) entry which is preliminary data.</text>
</comment>
<dbReference type="CDD" id="cd16148">
    <property type="entry name" value="sulfatase_like"/>
    <property type="match status" value="1"/>
</dbReference>
<evidence type="ECO:0000313" key="4">
    <source>
        <dbReference type="Proteomes" id="UP000613840"/>
    </source>
</evidence>
<comment type="similarity">
    <text evidence="1">Belongs to the sulfatase family.</text>
</comment>
<dbReference type="EMBL" id="BMMZ01000002">
    <property type="protein sequence ID" value="GGL53159.1"/>
    <property type="molecule type" value="Genomic_DNA"/>
</dbReference>
<sequence length="599" mass="68100">MKAIMVMFDTLNRRFLPPYGNDWVHAPNFRRLAERTATFDTCYAGSMPCMPARREMHSGRHNFLHRGWGPLEPYDDSMPEILKDNGIYTHLVTDHQHYWEDGGATYHNRFRSYEFFRGQEGDAWKGHVADPEIRPNLKAIRPSMFRQDVINRQYLTGVDDHPQTRTFDAGLHFIRTNHDQDDWFCQIETFDPHEPFYSFAQHKSHYPHDYDGPDFDWPDYKQVLESPEQTEHLRYEYASLLSMCDESLGRVLDTMDDLDLWEDTMLIVCTDHGFLLGEHGWWGKNVQPWYDETIHTPLFIWDPRSRVQGERRAAMVQTIDFAPTLLEYFGIDRTPDMLGVPLRDVVASDQPVRAAGLFGGFGGHVSVTDGRYVYMRAPVRADNTPLVEHTLMPTHMRGRFTPAELRDAELVPPFGFTKGVPLLKVPGQAMSSPYAFGTLLFDLQSDPGQEHPLRDDELELTMIDHLVGLMRINEAPAEQYERLGLPAEGPVGREHLLVERQWPQVDASLAGPPDPSEYPSGPLSAHTPLHQLLADPDARAVVIRHLPQAAGEPLASIGRDLSLIQIAAFAIGLLPIPVLTSLSDDLAALTVPAEKADRR</sequence>
<dbReference type="Proteomes" id="UP000613840">
    <property type="component" value="Unassembled WGS sequence"/>
</dbReference>
<dbReference type="InterPro" id="IPR000917">
    <property type="entry name" value="Sulfatase_N"/>
</dbReference>
<dbReference type="Gene3D" id="3.40.720.10">
    <property type="entry name" value="Alkaline Phosphatase, subunit A"/>
    <property type="match status" value="1"/>
</dbReference>
<organism evidence="3 4">
    <name type="scientific">Microlunatus endophyticus</name>
    <dbReference type="NCBI Taxonomy" id="1716077"/>
    <lineage>
        <taxon>Bacteria</taxon>
        <taxon>Bacillati</taxon>
        <taxon>Actinomycetota</taxon>
        <taxon>Actinomycetes</taxon>
        <taxon>Propionibacteriales</taxon>
        <taxon>Propionibacteriaceae</taxon>
        <taxon>Microlunatus</taxon>
    </lineage>
</organism>
<feature type="domain" description="Sulfatase N-terminal" evidence="2">
    <location>
        <begin position="4"/>
        <end position="331"/>
    </location>
</feature>
<name>A0A917W207_9ACTN</name>
<dbReference type="InterPro" id="IPR050738">
    <property type="entry name" value="Sulfatase"/>
</dbReference>
<proteinExistence type="inferred from homology"/>
<evidence type="ECO:0000256" key="1">
    <source>
        <dbReference type="ARBA" id="ARBA00008779"/>
    </source>
</evidence>
<reference evidence="3" key="2">
    <citation type="submission" date="2020-09" db="EMBL/GenBank/DDBJ databases">
        <authorList>
            <person name="Sun Q."/>
            <person name="Zhou Y."/>
        </authorList>
    </citation>
    <scope>NUCLEOTIDE SEQUENCE</scope>
    <source>
        <strain evidence="3">CGMCC 4.7306</strain>
    </source>
</reference>